<comment type="similarity">
    <text evidence="5">Belongs to the bacterial solute-binding protein PotD/PotF family.</text>
</comment>
<dbReference type="GO" id="GO:0015846">
    <property type="term" value="P:polyamine transport"/>
    <property type="evidence" value="ECO:0007669"/>
    <property type="project" value="InterPro"/>
</dbReference>
<evidence type="ECO:0000256" key="4">
    <source>
        <dbReference type="ARBA" id="ARBA00022764"/>
    </source>
</evidence>
<dbReference type="KEGG" id="mhey:H2LOC_000010"/>
<dbReference type="PANTHER" id="PTHR30222">
    <property type="entry name" value="SPERMIDINE/PUTRESCINE-BINDING PERIPLASMIC PROTEIN"/>
    <property type="match status" value="1"/>
</dbReference>
<dbReference type="InterPro" id="IPR006059">
    <property type="entry name" value="SBP"/>
</dbReference>
<dbReference type="Pfam" id="PF13416">
    <property type="entry name" value="SBP_bac_8"/>
    <property type="match status" value="1"/>
</dbReference>
<evidence type="ECO:0000256" key="3">
    <source>
        <dbReference type="ARBA" id="ARBA00022729"/>
    </source>
</evidence>
<dbReference type="InterPro" id="IPR001188">
    <property type="entry name" value="Sperm_putr-bd"/>
</dbReference>
<dbReference type="PANTHER" id="PTHR30222:SF12">
    <property type="entry name" value="NORSPERMIDINE SENSOR"/>
    <property type="match status" value="1"/>
</dbReference>
<dbReference type="OrthoDB" id="9769319at2"/>
<evidence type="ECO:0000256" key="5">
    <source>
        <dbReference type="PIRNR" id="PIRNR019574"/>
    </source>
</evidence>
<keyword evidence="2 5" id="KW-0813">Transport</keyword>
<dbReference type="PRINTS" id="PR00909">
    <property type="entry name" value="SPERMDNBNDNG"/>
</dbReference>
<proteinExistence type="inferred from homology"/>
<dbReference type="EMBL" id="CP046052">
    <property type="protein sequence ID" value="QGM44214.1"/>
    <property type="molecule type" value="Genomic_DNA"/>
</dbReference>
<evidence type="ECO:0000313" key="7">
    <source>
        <dbReference type="EMBL" id="QGM44214.1"/>
    </source>
</evidence>
<reference evidence="7 8" key="1">
    <citation type="submission" date="2019-11" db="EMBL/GenBank/DDBJ databases">
        <title>The genome sequence of Methylocystis heyeri.</title>
        <authorList>
            <person name="Oshkin I.Y."/>
            <person name="Miroshnikov K."/>
            <person name="Dedysh S.N."/>
        </authorList>
    </citation>
    <scope>NUCLEOTIDE SEQUENCE [LARGE SCALE GENOMIC DNA]</scope>
    <source>
        <strain evidence="7 8">H2</strain>
    </source>
</reference>
<dbReference type="RefSeq" id="WP_136494525.1">
    <property type="nucleotide sequence ID" value="NZ_CP046052.1"/>
</dbReference>
<accession>A0A6B8K7N3</accession>
<sequence length="362" mass="40191">MKKTLTALLLASVAFAGSATAAERVVNVFNWSDYIDPKTLDDFTRETGVKVVYDTYDSNEILETRLLAGSTGYDVVVPSATFLAREIAAGVLQPLDKARLPNAKNLWPEIAEKLLRYDPGAQYAVDYMWYTTGVAYNTAKIRERIGDKPITSWEQVLKPENLKKFADCGVYMLDSPEDIFSITLNYLKLNPNSKSPEDIKRAEEHLAGLRRYVKKFHSSEYINALANGDICLAIGWSGDSFQARARAREAENGVDIAYVIPQEGTLITLDTLAIPKDAPHKEEAHLFIDYLMRPEVAARNTDSTRFANGVGASRSLVDPSIAGNNGIYPGETIMKRLFAVTAPDIAAQRPFTRAWTRVKTGR</sequence>
<comment type="function">
    <text evidence="5">Required for the activity of the bacterial periplasmic transport system of putrescine.</text>
</comment>
<name>A0A6B8K7N3_9HYPH</name>
<dbReference type="CDD" id="cd13659">
    <property type="entry name" value="PBP2_PotF"/>
    <property type="match status" value="1"/>
</dbReference>
<feature type="signal peptide" evidence="6">
    <location>
        <begin position="1"/>
        <end position="21"/>
    </location>
</feature>
<keyword evidence="8" id="KW-1185">Reference proteome</keyword>
<dbReference type="AlphaFoldDB" id="A0A6B8K7N3"/>
<dbReference type="Gene3D" id="3.40.190.10">
    <property type="entry name" value="Periplasmic binding protein-like II"/>
    <property type="match status" value="2"/>
</dbReference>
<dbReference type="GO" id="GO:0019808">
    <property type="term" value="F:polyamine binding"/>
    <property type="evidence" value="ECO:0007669"/>
    <property type="project" value="InterPro"/>
</dbReference>
<dbReference type="GO" id="GO:0042597">
    <property type="term" value="C:periplasmic space"/>
    <property type="evidence" value="ECO:0007669"/>
    <property type="project" value="UniProtKB-SubCell"/>
</dbReference>
<feature type="chain" id="PRO_5025484062" description="Putrescine-binding periplasmic protein" evidence="6">
    <location>
        <begin position="22"/>
        <end position="362"/>
    </location>
</feature>
<evidence type="ECO:0000256" key="6">
    <source>
        <dbReference type="SAM" id="SignalP"/>
    </source>
</evidence>
<keyword evidence="3 6" id="KW-0732">Signal</keyword>
<evidence type="ECO:0000256" key="2">
    <source>
        <dbReference type="ARBA" id="ARBA00022448"/>
    </source>
</evidence>
<gene>
    <name evidence="7" type="ORF">H2LOC_000010</name>
</gene>
<protein>
    <recommendedName>
        <fullName evidence="5">Putrescine-binding periplasmic protein</fullName>
    </recommendedName>
</protein>
<organism evidence="7 8">
    <name type="scientific">Methylocystis heyeri</name>
    <dbReference type="NCBI Taxonomy" id="391905"/>
    <lineage>
        <taxon>Bacteria</taxon>
        <taxon>Pseudomonadati</taxon>
        <taxon>Pseudomonadota</taxon>
        <taxon>Alphaproteobacteria</taxon>
        <taxon>Hyphomicrobiales</taxon>
        <taxon>Methylocystaceae</taxon>
        <taxon>Methylocystis</taxon>
    </lineage>
</organism>
<keyword evidence="4 5" id="KW-0574">Periplasm</keyword>
<evidence type="ECO:0000256" key="1">
    <source>
        <dbReference type="ARBA" id="ARBA00004418"/>
    </source>
</evidence>
<evidence type="ECO:0000313" key="8">
    <source>
        <dbReference type="Proteomes" id="UP000309061"/>
    </source>
</evidence>
<comment type="subcellular location">
    <subcellularLocation>
        <location evidence="1 5">Periplasm</location>
    </subcellularLocation>
</comment>
<dbReference type="SUPFAM" id="SSF53850">
    <property type="entry name" value="Periplasmic binding protein-like II"/>
    <property type="match status" value="1"/>
</dbReference>
<dbReference type="PIRSF" id="PIRSF019574">
    <property type="entry name" value="Periplasmic_polyamine_BP"/>
    <property type="match status" value="1"/>
</dbReference>
<dbReference type="Proteomes" id="UP000309061">
    <property type="component" value="Chromosome"/>
</dbReference>